<sequence>MTSSFLAVFLMLQLVQFSLAADSATQKPKHSNPMYQVGFELKKPMVVPAAEGDFHNTMILVDNLRTGNRDSYKYAMIGVILLDGVFTFSGIEETYIPNLEKSGSNFCMPFKGINVVKKCNMEYFLLNADFVNLEKTVFKKSQTLDNVCTGPENTFKTPDAGNYVVRYGERVLMTYKAGSNYRKCIGTYDVDDDLFTCVMPTDNNGFEGLEMGGFLYDPVTGEPHRDDGSVEVFCKIPHKF</sequence>
<proteinExistence type="predicted"/>
<dbReference type="PeptideAtlas" id="Q9XUT5"/>
<dbReference type="Bgee" id="WBGene00010650">
    <property type="expression patterns" value="Expressed in adult organism and 1 other cell type or tissue"/>
</dbReference>
<keyword evidence="3" id="KW-1185">Reference proteome</keyword>
<protein>
    <submittedName>
        <fullName evidence="2">Uncharacterized protein</fullName>
    </submittedName>
</protein>
<dbReference type="EMBL" id="BX284601">
    <property type="protein sequence ID" value="CAB04586.1"/>
    <property type="molecule type" value="Genomic_DNA"/>
</dbReference>
<evidence type="ECO:0000256" key="1">
    <source>
        <dbReference type="SAM" id="SignalP"/>
    </source>
</evidence>
<evidence type="ECO:0000313" key="2">
    <source>
        <dbReference type="EMBL" id="CAB04586.1"/>
    </source>
</evidence>
<dbReference type="FunCoup" id="Q9XUT5">
    <property type="interactions" value="820"/>
</dbReference>
<dbReference type="PaxDb" id="6239-K08C9.1"/>
<dbReference type="AlphaFoldDB" id="Q9XUT5"/>
<feature type="chain" id="PRO_5004336735" evidence="1">
    <location>
        <begin position="21"/>
        <end position="240"/>
    </location>
</feature>
<name>Q9XUT5_CAEEL</name>
<dbReference type="STRING" id="6239.K08C9.1.1"/>
<keyword evidence="1" id="KW-0732">Signal</keyword>
<reference evidence="2 3" key="1">
    <citation type="journal article" date="1998" name="Science">
        <title>Genome sequence of the nematode C. elegans: a platform for investigating biology.</title>
        <authorList>
            <consortium name="The C. elegans sequencing consortium"/>
            <person name="Sulson J.E."/>
            <person name="Waterston R."/>
        </authorList>
    </citation>
    <scope>NUCLEOTIDE SEQUENCE [LARGE SCALE GENOMIC DNA]</scope>
    <source>
        <strain evidence="2 3">Bristol N2</strain>
    </source>
</reference>
<dbReference type="Proteomes" id="UP000001940">
    <property type="component" value="Chromosome I"/>
</dbReference>
<dbReference type="eggNOG" id="ENOG502R33I">
    <property type="taxonomic scope" value="Eukaryota"/>
</dbReference>
<accession>Q9XUT5</accession>
<dbReference type="RefSeq" id="NP_492934.1">
    <property type="nucleotide sequence ID" value="NM_060533.4"/>
</dbReference>
<dbReference type="InParanoid" id="Q9XUT5"/>
<dbReference type="WormBase" id="K08C9.1">
    <property type="protein sequence ID" value="CE18858"/>
    <property type="gene ID" value="WBGene00010650"/>
</dbReference>
<dbReference type="PIR" id="T23440">
    <property type="entry name" value="T23440"/>
</dbReference>
<dbReference type="OrthoDB" id="5818068at2759"/>
<organism evidence="2 3">
    <name type="scientific">Caenorhabditis elegans</name>
    <dbReference type="NCBI Taxonomy" id="6239"/>
    <lineage>
        <taxon>Eukaryota</taxon>
        <taxon>Metazoa</taxon>
        <taxon>Ecdysozoa</taxon>
        <taxon>Nematoda</taxon>
        <taxon>Chromadorea</taxon>
        <taxon>Rhabditida</taxon>
        <taxon>Rhabditina</taxon>
        <taxon>Rhabditomorpha</taxon>
        <taxon>Rhabditoidea</taxon>
        <taxon>Rhabditidae</taxon>
        <taxon>Peloderinae</taxon>
        <taxon>Caenorhabditis</taxon>
    </lineage>
</organism>
<gene>
    <name evidence="2" type="ORF">CELE_K08C9.1</name>
    <name evidence="2 4" type="ORF">K08C9.1</name>
</gene>
<dbReference type="UCSC" id="K08C9.1">
    <property type="organism name" value="c. elegans"/>
</dbReference>
<dbReference type="AGR" id="WB:WBGene00010650"/>
<feature type="signal peptide" evidence="1">
    <location>
        <begin position="1"/>
        <end position="20"/>
    </location>
</feature>
<evidence type="ECO:0000313" key="4">
    <source>
        <dbReference type="WormBase" id="K08C9.1"/>
    </source>
</evidence>
<dbReference type="OMA" id="YNKCIGT"/>
<dbReference type="KEGG" id="cel:CELE_K08C9.1"/>
<dbReference type="HOGENOM" id="CLU_1205700_0_0_1"/>
<dbReference type="GeneID" id="173034"/>
<dbReference type="CTD" id="173034"/>
<evidence type="ECO:0000313" key="3">
    <source>
        <dbReference type="Proteomes" id="UP000001940"/>
    </source>
</evidence>